<accession>A0AA43GRE3</accession>
<evidence type="ECO:0000256" key="2">
    <source>
        <dbReference type="SAM" id="MobiDB-lite"/>
    </source>
</evidence>
<organism evidence="4 5">
    <name type="scientific">Chrysosporum bergii ANA360D</name>
    <dbReference type="NCBI Taxonomy" id="617107"/>
    <lineage>
        <taxon>Bacteria</taxon>
        <taxon>Bacillati</taxon>
        <taxon>Cyanobacteriota</taxon>
        <taxon>Cyanophyceae</taxon>
        <taxon>Nostocales</taxon>
        <taxon>Nodulariaceae</taxon>
        <taxon>Chrysosporum</taxon>
    </lineage>
</organism>
<dbReference type="Proteomes" id="UP001159387">
    <property type="component" value="Unassembled WGS sequence"/>
</dbReference>
<sequence length="187" mass="21554">MQTTASSIHQHPAKPPQPQTYSPSVPLYVYRELATELKLTQAKLDVLTSQNHQLEEENQLLREEISKVIQSVLHLQKLIDSSPQRKHNQVNHVTHQIKTPPQESSPRPSVVKQTRPDPHFSAPQEINHPTMPETYLIEEEQVKYSPGREKEVKEFSGWWLAMTIVLIMLTAFGAGYLIVRPLFEHQR</sequence>
<name>A0AA43GRE3_9CYAN</name>
<proteinExistence type="predicted"/>
<protein>
    <submittedName>
        <fullName evidence="4">Uncharacterized protein</fullName>
    </submittedName>
</protein>
<evidence type="ECO:0000313" key="4">
    <source>
        <dbReference type="EMBL" id="MDH6060170.1"/>
    </source>
</evidence>
<feature type="region of interest" description="Disordered" evidence="2">
    <location>
        <begin position="1"/>
        <end position="23"/>
    </location>
</feature>
<evidence type="ECO:0000313" key="5">
    <source>
        <dbReference type="Proteomes" id="UP001159387"/>
    </source>
</evidence>
<evidence type="ECO:0000256" key="1">
    <source>
        <dbReference type="SAM" id="Coils"/>
    </source>
</evidence>
<reference evidence="4 5" key="1">
    <citation type="journal article" date="2023" name="J. Phycol.">
        <title>Chrysosporum ovalisporum is synonymous with the true-branching cyanobacterium Umezakia natans (Nostocales/Aphanizomenonaceae).</title>
        <authorList>
            <person name="McGregor G.B."/>
            <person name="Sendall B.C."/>
            <person name="Niiyama Y."/>
            <person name="Tuji A."/>
            <person name="Willis A."/>
        </authorList>
    </citation>
    <scope>NUCLEOTIDE SEQUENCE [LARGE SCALE GENOMIC DNA]</scope>
    <source>
        <strain evidence="4 5">ANA360D</strain>
    </source>
</reference>
<keyword evidence="5" id="KW-1185">Reference proteome</keyword>
<dbReference type="AlphaFoldDB" id="A0AA43GRE3"/>
<feature type="region of interest" description="Disordered" evidence="2">
    <location>
        <begin position="80"/>
        <end position="127"/>
    </location>
</feature>
<keyword evidence="3" id="KW-0812">Transmembrane</keyword>
<evidence type="ECO:0000256" key="3">
    <source>
        <dbReference type="SAM" id="Phobius"/>
    </source>
</evidence>
<gene>
    <name evidence="4" type="ORF">NWP17_06925</name>
</gene>
<comment type="caution">
    <text evidence="4">The sequence shown here is derived from an EMBL/GenBank/DDBJ whole genome shotgun (WGS) entry which is preliminary data.</text>
</comment>
<dbReference type="RefSeq" id="WP_280654178.1">
    <property type="nucleotide sequence ID" value="NZ_JANQDH010000046.1"/>
</dbReference>
<keyword evidence="3" id="KW-0472">Membrane</keyword>
<keyword evidence="3" id="KW-1133">Transmembrane helix</keyword>
<keyword evidence="1" id="KW-0175">Coiled coil</keyword>
<feature type="transmembrane region" description="Helical" evidence="3">
    <location>
        <begin position="158"/>
        <end position="179"/>
    </location>
</feature>
<feature type="compositionally biased region" description="Polar residues" evidence="2">
    <location>
        <begin position="90"/>
        <end position="107"/>
    </location>
</feature>
<dbReference type="EMBL" id="JANQDH010000046">
    <property type="protein sequence ID" value="MDH6060170.1"/>
    <property type="molecule type" value="Genomic_DNA"/>
</dbReference>
<feature type="coiled-coil region" evidence="1">
    <location>
        <begin position="30"/>
        <end position="71"/>
    </location>
</feature>